<dbReference type="OrthoDB" id="7753362at2759"/>
<reference evidence="2" key="1">
    <citation type="submission" date="2021-01" db="UniProtKB">
        <authorList>
            <consortium name="EnsemblMetazoa"/>
        </authorList>
    </citation>
    <scope>IDENTIFICATION</scope>
</reference>
<keyword evidence="1" id="KW-0732">Signal</keyword>
<dbReference type="AlphaFoldDB" id="A0A7M6DPX1"/>
<feature type="signal peptide" evidence="1">
    <location>
        <begin position="1"/>
        <end position="21"/>
    </location>
</feature>
<dbReference type="Proteomes" id="UP000594262">
    <property type="component" value="Unplaced"/>
</dbReference>
<dbReference type="GeneID" id="136802432"/>
<name>A0A7M6DPX1_9CNID</name>
<sequence>MGKTTLAFLALAIFAATCVDAGCRHPTFPEEFLWSFKGRIPKMNCVKVIEPSDPKWKNGDNFLCHVREHGRICNTGIRWSYRGAIKNMRCSRVNEPSEPKGYHWGDNFLCVPKNSPYHFKFYNYRPKMTRNCVQMTEPSDPNTWKDNFLCLKDL</sequence>
<proteinExistence type="predicted"/>
<keyword evidence="3" id="KW-1185">Reference proteome</keyword>
<dbReference type="EnsemblMetazoa" id="CLYHEMT021029.1">
    <property type="protein sequence ID" value="CLYHEMP021029.1"/>
    <property type="gene ID" value="CLYHEMG021029"/>
</dbReference>
<dbReference type="RefSeq" id="XP_066915265.1">
    <property type="nucleotide sequence ID" value="XM_067059164.1"/>
</dbReference>
<evidence type="ECO:0000256" key="1">
    <source>
        <dbReference type="SAM" id="SignalP"/>
    </source>
</evidence>
<evidence type="ECO:0000313" key="3">
    <source>
        <dbReference type="Proteomes" id="UP000594262"/>
    </source>
</evidence>
<evidence type="ECO:0000313" key="2">
    <source>
        <dbReference type="EnsemblMetazoa" id="CLYHEMP021029.1"/>
    </source>
</evidence>
<evidence type="ECO:0008006" key="4">
    <source>
        <dbReference type="Google" id="ProtNLM"/>
    </source>
</evidence>
<feature type="chain" id="PRO_5029895579" description="Cnidarian restricted protein" evidence="1">
    <location>
        <begin position="22"/>
        <end position="154"/>
    </location>
</feature>
<accession>A0A7M6DPX1</accession>
<organism evidence="2 3">
    <name type="scientific">Clytia hemisphaerica</name>
    <dbReference type="NCBI Taxonomy" id="252671"/>
    <lineage>
        <taxon>Eukaryota</taxon>
        <taxon>Metazoa</taxon>
        <taxon>Cnidaria</taxon>
        <taxon>Hydrozoa</taxon>
        <taxon>Hydroidolina</taxon>
        <taxon>Leptothecata</taxon>
        <taxon>Obeliida</taxon>
        <taxon>Clytiidae</taxon>
        <taxon>Clytia</taxon>
    </lineage>
</organism>
<protein>
    <recommendedName>
        <fullName evidence="4">Cnidarian restricted protein</fullName>
    </recommendedName>
</protein>